<dbReference type="AlphaFoldDB" id="A0A382MQW0"/>
<sequence>MAPRVQAEGMEEGELLIAGIGSLGCAWAKAAQSRVTNWVDLTLIDADDSSMDGVRHANCLLLGDTPSEVGCAGMPQLAEARMRSL</sequence>
<protein>
    <submittedName>
        <fullName evidence="1">Uncharacterized protein</fullName>
    </submittedName>
</protein>
<name>A0A382MQW0_9ZZZZ</name>
<accession>A0A382MQW0</accession>
<feature type="non-terminal residue" evidence="1">
    <location>
        <position position="85"/>
    </location>
</feature>
<dbReference type="EMBL" id="UINC01094526">
    <property type="protein sequence ID" value="SVC49842.1"/>
    <property type="molecule type" value="Genomic_DNA"/>
</dbReference>
<organism evidence="1">
    <name type="scientific">marine metagenome</name>
    <dbReference type="NCBI Taxonomy" id="408172"/>
    <lineage>
        <taxon>unclassified sequences</taxon>
        <taxon>metagenomes</taxon>
        <taxon>ecological metagenomes</taxon>
    </lineage>
</organism>
<gene>
    <name evidence="1" type="ORF">METZ01_LOCUS302696</name>
</gene>
<proteinExistence type="predicted"/>
<evidence type="ECO:0000313" key="1">
    <source>
        <dbReference type="EMBL" id="SVC49842.1"/>
    </source>
</evidence>
<dbReference type="PROSITE" id="PS51257">
    <property type="entry name" value="PROKAR_LIPOPROTEIN"/>
    <property type="match status" value="1"/>
</dbReference>
<reference evidence="1" key="1">
    <citation type="submission" date="2018-05" db="EMBL/GenBank/DDBJ databases">
        <authorList>
            <person name="Lanie J.A."/>
            <person name="Ng W.-L."/>
            <person name="Kazmierczak K.M."/>
            <person name="Andrzejewski T.M."/>
            <person name="Davidsen T.M."/>
            <person name="Wayne K.J."/>
            <person name="Tettelin H."/>
            <person name="Glass J.I."/>
            <person name="Rusch D."/>
            <person name="Podicherti R."/>
            <person name="Tsui H.-C.T."/>
            <person name="Winkler M.E."/>
        </authorList>
    </citation>
    <scope>NUCLEOTIDE SEQUENCE</scope>
</reference>